<gene>
    <name evidence="2" type="ORF">Solivirus4_19</name>
</gene>
<reference evidence="2" key="1">
    <citation type="submission" date="2018-10" db="EMBL/GenBank/DDBJ databases">
        <title>Hidden diversity of soil giant viruses.</title>
        <authorList>
            <person name="Schulz F."/>
            <person name="Alteio L."/>
            <person name="Goudeau D."/>
            <person name="Ryan E.M."/>
            <person name="Malmstrom R.R."/>
            <person name="Blanchard J."/>
            <person name="Woyke T."/>
        </authorList>
    </citation>
    <scope>NUCLEOTIDE SEQUENCE</scope>
    <source>
        <strain evidence="2">SOV1</strain>
    </source>
</reference>
<dbReference type="EMBL" id="MK072492">
    <property type="protein sequence ID" value="AYV86058.1"/>
    <property type="molecule type" value="Genomic_DNA"/>
</dbReference>
<protein>
    <submittedName>
        <fullName evidence="2">Uncharacterized protein</fullName>
    </submittedName>
</protein>
<accession>A0A3G5AG02</accession>
<sequence length="543" mass="58313">MLAAGQTQPVFSNVGKYGVGGLAPANINNSSVAWNPSVPQPPISKTYNPHDDRSGSSTTSTNRRPNIHTSNLSNLQQTHSQANFTYASNFGTDGVKPLNITKNTNPDVPRTPTASPISVGIPADSQRNSVASAGANPPIGSMLQTVGDKTPVRVTRLDEPKNVNSNLSGLTSLPKVPNVAVSLPTLPENQQQRSTQTTKRDIEMFNTVTANLIEQYKQSTTPRISVPTATVGQYPTGVPVQQPQVQPPPTQQLYTQAQMEYMKTHQIPQMEIPTKPLDYSDPTAIYTPGQEAKIRADFRVKFSILRDHSPNMIIPEPPDTMPIYLINAAYLEYIKKIHVESSVEQNKTYLLIVWLLIEVFACRMCNLPCAGFTTSQFKYMNKYQLLLIELGEKSYTSGVGSPWPIEVRLFFMASMNAVIFVLVKMLSDYLGTDQLGDQLREMISELLTSSKGANVIKRAQEATSDNIPPPQAEAAPPMGNLGGIIAQLAQSMLGGNGGGLGGLASGLANAAGGAGGAGAGGGQANAPPAAKQRPTPYGSRKRD</sequence>
<dbReference type="Pfam" id="PF19071">
    <property type="entry name" value="DUF5767"/>
    <property type="match status" value="1"/>
</dbReference>
<name>A0A3G5AG02_9VIRU</name>
<feature type="region of interest" description="Disordered" evidence="1">
    <location>
        <begin position="513"/>
        <end position="543"/>
    </location>
</feature>
<feature type="compositionally biased region" description="Polar residues" evidence="1">
    <location>
        <begin position="62"/>
        <end position="75"/>
    </location>
</feature>
<evidence type="ECO:0000256" key="1">
    <source>
        <dbReference type="SAM" id="MobiDB-lite"/>
    </source>
</evidence>
<feature type="region of interest" description="Disordered" evidence="1">
    <location>
        <begin position="91"/>
        <end position="145"/>
    </location>
</feature>
<evidence type="ECO:0000313" key="2">
    <source>
        <dbReference type="EMBL" id="AYV86058.1"/>
    </source>
</evidence>
<dbReference type="InterPro" id="IPR043910">
    <property type="entry name" value="DUF5767"/>
</dbReference>
<feature type="region of interest" description="Disordered" evidence="1">
    <location>
        <begin position="33"/>
        <end position="75"/>
    </location>
</feature>
<proteinExistence type="predicted"/>
<feature type="compositionally biased region" description="Gly residues" evidence="1">
    <location>
        <begin position="513"/>
        <end position="523"/>
    </location>
</feature>
<feature type="compositionally biased region" description="Polar residues" evidence="1">
    <location>
        <begin position="100"/>
        <end position="116"/>
    </location>
</feature>
<organism evidence="2">
    <name type="scientific">Solivirus sp</name>
    <dbReference type="NCBI Taxonomy" id="2487772"/>
    <lineage>
        <taxon>Viruses</taxon>
        <taxon>Pithoviruses</taxon>
    </lineage>
</organism>